<evidence type="ECO:0000313" key="2">
    <source>
        <dbReference type="EMBL" id="QHZ52168.1"/>
    </source>
</evidence>
<proteinExistence type="predicted"/>
<name>A0A6C0QUY1_9BACL</name>
<accession>A0A6C0QUY1</accession>
<dbReference type="RefSeq" id="WP_233231463.1">
    <property type="nucleotide sequence ID" value="NZ_CP019717.1"/>
</dbReference>
<sequence length="476" mass="55673">MSEILENLKKNAPMSLEKIIQKEIDQWLQSPQRRLMVTGEKYYKNKPDILNRKRQVVGEDGELEEVQNLANNRLAHAFIRKLVDQKVGYILSRPISIQTGHNTYQKLLEDFFNKGFHRQIKNIGKNAINKGRDWLHVYYDEQGEFSLKEIPAEEVIPFWKDAAHTKLDALIRRYEVETYVAEEKKIVTRIEFWDSSGVAHYEIGPDSKEMVFIEKTGHFSTVSEDNEQPMVWERVPFICFKYNDEEQPLIDILKYLVDDYDKQRSDNSNNLEDLPNSIYVVKNYDGTNLGEFRRNLSVYRAAKVDHDGGVDALNLNIDTEAHKTHIEQLRRDIYEFGRGVDTQTEKFGNSPTGVALRFLYADLDMDTNIIETEFQASLEQLIWFIDQHIYNTTGQDFSNEKVEILFNRDIMINETEAITNAKDSEGILSHETIVANHPWTTDTQEELERLKREKEEDMRQFEQQTYPGLQPEGESE</sequence>
<feature type="region of interest" description="Disordered" evidence="1">
    <location>
        <begin position="454"/>
        <end position="476"/>
    </location>
</feature>
<gene>
    <name evidence="2" type="ORF">ERICV_03054</name>
</gene>
<dbReference type="Proteomes" id="UP000464330">
    <property type="component" value="Chromosome"/>
</dbReference>
<evidence type="ECO:0000256" key="1">
    <source>
        <dbReference type="SAM" id="MobiDB-lite"/>
    </source>
</evidence>
<reference evidence="2 3" key="1">
    <citation type="journal article" date="2020" name="Int. J. Med. Microbiol.">
        <title>Discovery of Paenibacillus larvae ERIC V: Phenotypic and genomic comparison to genotypes ERIC I-IV reveal different inventories of virulence factors which correlate with epidemiological prevalences of American Foulbrood.</title>
        <authorList>
            <person name="Beims H."/>
            <person name="Bunk B."/>
            <person name="Erler S."/>
            <person name="Mohr K.I."/>
            <person name="Sproer C."/>
            <person name="Pradella S."/>
            <person name="Gunther G."/>
            <person name="Rohde M."/>
            <person name="von der Ohe W."/>
            <person name="Steinert M."/>
        </authorList>
    </citation>
    <scope>NUCLEOTIDE SEQUENCE [LARGE SCALE GENOMIC DNA]</scope>
    <source>
        <strain evidence="2">Eric_V</strain>
    </source>
</reference>
<organism evidence="2 3">
    <name type="scientific">Paenibacillus larvae subsp. larvae</name>
    <dbReference type="NCBI Taxonomy" id="147375"/>
    <lineage>
        <taxon>Bacteria</taxon>
        <taxon>Bacillati</taxon>
        <taxon>Bacillota</taxon>
        <taxon>Bacilli</taxon>
        <taxon>Bacillales</taxon>
        <taxon>Paenibacillaceae</taxon>
        <taxon>Paenibacillus</taxon>
    </lineage>
</organism>
<dbReference type="InterPro" id="IPR021145">
    <property type="entry name" value="Portal_protein_SPP1_Gp6-like"/>
</dbReference>
<protein>
    <submittedName>
        <fullName evidence="2">Phage portal protein, SPP1 family</fullName>
    </submittedName>
</protein>
<dbReference type="Pfam" id="PF05133">
    <property type="entry name" value="SPP1_portal"/>
    <property type="match status" value="1"/>
</dbReference>
<dbReference type="EMBL" id="CP019717">
    <property type="protein sequence ID" value="QHZ52168.1"/>
    <property type="molecule type" value="Genomic_DNA"/>
</dbReference>
<dbReference type="AlphaFoldDB" id="A0A6C0QUY1"/>
<dbReference type="InterPro" id="IPR006428">
    <property type="entry name" value="Portal_SPP1-type"/>
</dbReference>
<evidence type="ECO:0000313" key="3">
    <source>
        <dbReference type="Proteomes" id="UP000464330"/>
    </source>
</evidence>
<dbReference type="NCBIfam" id="TIGR01538">
    <property type="entry name" value="portal_SPP1"/>
    <property type="match status" value="1"/>
</dbReference>